<dbReference type="PANTHER" id="PTHR21600:SF87">
    <property type="entry name" value="RNA PSEUDOURIDYLATE SYNTHASE DOMAIN-CONTAINING PROTEIN 1"/>
    <property type="match status" value="1"/>
</dbReference>
<proteinExistence type="inferred from homology"/>
<reference evidence="3 4" key="1">
    <citation type="journal article" date="2024" name="Science">
        <title>Giant polyketide synthase enzymes in the biosynthesis of giant marine polyether toxins.</title>
        <authorList>
            <person name="Fallon T.R."/>
            <person name="Shende V.V."/>
            <person name="Wierzbicki I.H."/>
            <person name="Pendleton A.L."/>
            <person name="Watervoot N.F."/>
            <person name="Auber R.P."/>
            <person name="Gonzalez D.J."/>
            <person name="Wisecaver J.H."/>
            <person name="Moore B.S."/>
        </authorList>
    </citation>
    <scope>NUCLEOTIDE SEQUENCE [LARGE SCALE GENOMIC DNA]</scope>
    <source>
        <strain evidence="3 4">12B1</strain>
    </source>
</reference>
<keyword evidence="4" id="KW-1185">Reference proteome</keyword>
<sequence>MVEIRAPSEQNFVARGEGDTFAVRWSSSCGYTDVAAIELLAATTTLDVLHEDAEIIVVNKPAYLPCENTATLKDSVRSRLQEHLAEESTSRRIAATKLAVPLPRTLHLPHRLDWETSGLLVTAKTKQAMSSLSRQFAEREVAKVYIADVLEPPPAESGSVILPLSADPIGRPRQQIDFTVKGKLCSTQWKVLEACQTADGTAFRRILGIRI</sequence>
<dbReference type="AlphaFoldDB" id="A0AB34IY20"/>
<dbReference type="GO" id="GO:0000455">
    <property type="term" value="P:enzyme-directed rRNA pseudouridine synthesis"/>
    <property type="evidence" value="ECO:0007669"/>
    <property type="project" value="TreeGrafter"/>
</dbReference>
<evidence type="ECO:0000313" key="4">
    <source>
        <dbReference type="Proteomes" id="UP001515480"/>
    </source>
</evidence>
<dbReference type="InterPro" id="IPR050188">
    <property type="entry name" value="RluA_PseudoU_synthase"/>
</dbReference>
<gene>
    <name evidence="3" type="ORF">AB1Y20_007524</name>
</gene>
<dbReference type="GO" id="GO:0003723">
    <property type="term" value="F:RNA binding"/>
    <property type="evidence" value="ECO:0007669"/>
    <property type="project" value="InterPro"/>
</dbReference>
<dbReference type="Proteomes" id="UP001515480">
    <property type="component" value="Unassembled WGS sequence"/>
</dbReference>
<comment type="caution">
    <text evidence="3">The sequence shown here is derived from an EMBL/GenBank/DDBJ whole genome shotgun (WGS) entry which is preliminary data.</text>
</comment>
<dbReference type="Pfam" id="PF00849">
    <property type="entry name" value="PseudoU_synth_2"/>
    <property type="match status" value="1"/>
</dbReference>
<dbReference type="Gene3D" id="3.30.2350.10">
    <property type="entry name" value="Pseudouridine synthase"/>
    <property type="match status" value="1"/>
</dbReference>
<dbReference type="PANTHER" id="PTHR21600">
    <property type="entry name" value="MITOCHONDRIAL RNA PSEUDOURIDINE SYNTHASE"/>
    <property type="match status" value="1"/>
</dbReference>
<dbReference type="InterPro" id="IPR006145">
    <property type="entry name" value="PsdUridine_synth_RsuA/RluA"/>
</dbReference>
<accession>A0AB34IY20</accession>
<dbReference type="SUPFAM" id="SSF55120">
    <property type="entry name" value="Pseudouridine synthase"/>
    <property type="match status" value="1"/>
</dbReference>
<feature type="domain" description="Pseudouridine synthase RsuA/RluA-like" evidence="2">
    <location>
        <begin position="55"/>
        <end position="197"/>
    </location>
</feature>
<organism evidence="3 4">
    <name type="scientific">Prymnesium parvum</name>
    <name type="common">Toxic golden alga</name>
    <dbReference type="NCBI Taxonomy" id="97485"/>
    <lineage>
        <taxon>Eukaryota</taxon>
        <taxon>Haptista</taxon>
        <taxon>Haptophyta</taxon>
        <taxon>Prymnesiophyceae</taxon>
        <taxon>Prymnesiales</taxon>
        <taxon>Prymnesiaceae</taxon>
        <taxon>Prymnesium</taxon>
    </lineage>
</organism>
<evidence type="ECO:0000313" key="3">
    <source>
        <dbReference type="EMBL" id="KAL1507919.1"/>
    </source>
</evidence>
<comment type="similarity">
    <text evidence="1">Belongs to the pseudouridine synthase RluA family.</text>
</comment>
<dbReference type="EMBL" id="JBGBPQ010000017">
    <property type="protein sequence ID" value="KAL1507919.1"/>
    <property type="molecule type" value="Genomic_DNA"/>
</dbReference>
<protein>
    <recommendedName>
        <fullName evidence="2">Pseudouridine synthase RsuA/RluA-like domain-containing protein</fullName>
    </recommendedName>
</protein>
<dbReference type="GO" id="GO:0009982">
    <property type="term" value="F:pseudouridine synthase activity"/>
    <property type="evidence" value="ECO:0007669"/>
    <property type="project" value="InterPro"/>
</dbReference>
<evidence type="ECO:0000259" key="2">
    <source>
        <dbReference type="Pfam" id="PF00849"/>
    </source>
</evidence>
<name>A0AB34IY20_PRYPA</name>
<dbReference type="InterPro" id="IPR020103">
    <property type="entry name" value="PsdUridine_synth_cat_dom_sf"/>
</dbReference>
<dbReference type="CDD" id="cd02869">
    <property type="entry name" value="PseudoU_synth_RluA_like"/>
    <property type="match status" value="1"/>
</dbReference>
<evidence type="ECO:0000256" key="1">
    <source>
        <dbReference type="ARBA" id="ARBA00010876"/>
    </source>
</evidence>